<organism evidence="2 3">
    <name type="scientific">Novosphingobium fluoreni</name>
    <dbReference type="NCBI Taxonomy" id="1391222"/>
    <lineage>
        <taxon>Bacteria</taxon>
        <taxon>Pseudomonadati</taxon>
        <taxon>Pseudomonadota</taxon>
        <taxon>Alphaproteobacteria</taxon>
        <taxon>Sphingomonadales</taxon>
        <taxon>Sphingomonadaceae</taxon>
        <taxon>Novosphingobium</taxon>
    </lineage>
</organism>
<keyword evidence="3" id="KW-1185">Reference proteome</keyword>
<sequence>MPRRSRRTPLVSMMLLAALSACKREPTFDERYAGAQKAIREKAGELDKDIGQRERESRELERAAPQPPPS</sequence>
<comment type="caution">
    <text evidence="2">The sequence shown here is derived from an EMBL/GenBank/DDBJ whole genome shotgun (WGS) entry which is preliminary data.</text>
</comment>
<evidence type="ECO:0000256" key="1">
    <source>
        <dbReference type="SAM" id="MobiDB-lite"/>
    </source>
</evidence>
<dbReference type="AlphaFoldDB" id="A0A7W6FZC8"/>
<evidence type="ECO:0000313" key="2">
    <source>
        <dbReference type="EMBL" id="MBB3940980.1"/>
    </source>
</evidence>
<name>A0A7W6FZC8_9SPHN</name>
<gene>
    <name evidence="2" type="ORF">GGR39_002643</name>
</gene>
<proteinExistence type="predicted"/>
<dbReference type="EMBL" id="JACIDY010000006">
    <property type="protein sequence ID" value="MBB3940980.1"/>
    <property type="molecule type" value="Genomic_DNA"/>
</dbReference>
<protein>
    <recommendedName>
        <fullName evidence="4">Lipoprotein</fullName>
    </recommendedName>
</protein>
<dbReference type="Proteomes" id="UP000561459">
    <property type="component" value="Unassembled WGS sequence"/>
</dbReference>
<accession>A0A7W6FZC8</accession>
<dbReference type="RefSeq" id="WP_183617523.1">
    <property type="nucleotide sequence ID" value="NZ_JACIDY010000006.1"/>
</dbReference>
<evidence type="ECO:0000313" key="3">
    <source>
        <dbReference type="Proteomes" id="UP000561459"/>
    </source>
</evidence>
<evidence type="ECO:0008006" key="4">
    <source>
        <dbReference type="Google" id="ProtNLM"/>
    </source>
</evidence>
<dbReference type="PROSITE" id="PS51257">
    <property type="entry name" value="PROKAR_LIPOPROTEIN"/>
    <property type="match status" value="1"/>
</dbReference>
<feature type="compositionally biased region" description="Basic and acidic residues" evidence="1">
    <location>
        <begin position="40"/>
        <end position="62"/>
    </location>
</feature>
<feature type="region of interest" description="Disordered" evidence="1">
    <location>
        <begin position="40"/>
        <end position="70"/>
    </location>
</feature>
<reference evidence="2 3" key="1">
    <citation type="submission" date="2020-08" db="EMBL/GenBank/DDBJ databases">
        <title>Genomic Encyclopedia of Type Strains, Phase IV (KMG-IV): sequencing the most valuable type-strain genomes for metagenomic binning, comparative biology and taxonomic classification.</title>
        <authorList>
            <person name="Goeker M."/>
        </authorList>
    </citation>
    <scope>NUCLEOTIDE SEQUENCE [LARGE SCALE GENOMIC DNA]</scope>
    <source>
        <strain evidence="2 3">DSM 27568</strain>
    </source>
</reference>